<name>A0AAQ3SJ24_PASNO</name>
<evidence type="ECO:0000313" key="3">
    <source>
        <dbReference type="Proteomes" id="UP001341281"/>
    </source>
</evidence>
<accession>A0AAQ3SJ24</accession>
<dbReference type="AlphaFoldDB" id="A0AAQ3SJ24"/>
<keyword evidence="3" id="KW-1185">Reference proteome</keyword>
<gene>
    <name evidence="2" type="ORF">U9M48_001527</name>
</gene>
<evidence type="ECO:0000313" key="2">
    <source>
        <dbReference type="EMBL" id="WVZ50253.1"/>
    </source>
</evidence>
<dbReference type="EMBL" id="CP144745">
    <property type="protein sequence ID" value="WVZ50253.1"/>
    <property type="molecule type" value="Genomic_DNA"/>
</dbReference>
<feature type="compositionally biased region" description="Low complexity" evidence="1">
    <location>
        <begin position="219"/>
        <end position="234"/>
    </location>
</feature>
<protein>
    <submittedName>
        <fullName evidence="2">Uncharacterized protein</fullName>
    </submittedName>
</protein>
<dbReference type="PANTHER" id="PTHR33167:SF52">
    <property type="entry name" value="EXPRESSED PROTEIN"/>
    <property type="match status" value="1"/>
</dbReference>
<dbReference type="Proteomes" id="UP001341281">
    <property type="component" value="Chromosome 01"/>
</dbReference>
<organism evidence="2 3">
    <name type="scientific">Paspalum notatum var. saurae</name>
    <dbReference type="NCBI Taxonomy" id="547442"/>
    <lineage>
        <taxon>Eukaryota</taxon>
        <taxon>Viridiplantae</taxon>
        <taxon>Streptophyta</taxon>
        <taxon>Embryophyta</taxon>
        <taxon>Tracheophyta</taxon>
        <taxon>Spermatophyta</taxon>
        <taxon>Magnoliopsida</taxon>
        <taxon>Liliopsida</taxon>
        <taxon>Poales</taxon>
        <taxon>Poaceae</taxon>
        <taxon>PACMAD clade</taxon>
        <taxon>Panicoideae</taxon>
        <taxon>Andropogonodae</taxon>
        <taxon>Paspaleae</taxon>
        <taxon>Paspalinae</taxon>
        <taxon>Paspalum</taxon>
    </lineage>
</organism>
<feature type="region of interest" description="Disordered" evidence="1">
    <location>
        <begin position="191"/>
        <end position="234"/>
    </location>
</feature>
<evidence type="ECO:0000256" key="1">
    <source>
        <dbReference type="SAM" id="MobiDB-lite"/>
    </source>
</evidence>
<proteinExistence type="predicted"/>
<reference evidence="2 3" key="1">
    <citation type="submission" date="2024-02" db="EMBL/GenBank/DDBJ databases">
        <title>High-quality chromosome-scale genome assembly of Pensacola bahiagrass (Paspalum notatum Flugge var. saurae).</title>
        <authorList>
            <person name="Vega J.M."/>
            <person name="Podio M."/>
            <person name="Orjuela J."/>
            <person name="Siena L.A."/>
            <person name="Pessino S.C."/>
            <person name="Combes M.C."/>
            <person name="Mariac C."/>
            <person name="Albertini E."/>
            <person name="Pupilli F."/>
            <person name="Ortiz J.P.A."/>
            <person name="Leblanc O."/>
        </authorList>
    </citation>
    <scope>NUCLEOTIDE SEQUENCE [LARGE SCALE GENOMIC DNA]</scope>
    <source>
        <strain evidence="2">R1</strain>
        <tissue evidence="2">Leaf</tissue>
    </source>
</reference>
<sequence>MTTGWENLISQSPSSSSPACLTRRYKELAIPPSLSPSRNQSFLALFFACLTLACCSEYADLSLLGLELFPLVGQHQAINLQQNMEREQMRVAILKQEQIFRQQVHELHRLYHVQKQLMMQQQAAQVTAPNRAPAVTTVVDVKPRPQLDVWRLVGEKTTNPPHQLISFTGCNNATTPAPALSEECHLELTLATGGPSSSSSNSCDAQGRQGKRLKASSNSESGATAVSSTSTESELAQFGDVDVTMAVRLSAESRGIGQGAWMYQCLSLKMA</sequence>
<dbReference type="PANTHER" id="PTHR33167">
    <property type="entry name" value="TRANSCRIPTION FACTOR, PUTATIVE (DUF863)-RELATED"/>
    <property type="match status" value="1"/>
</dbReference>